<dbReference type="InterPro" id="IPR003313">
    <property type="entry name" value="AraC-bd"/>
</dbReference>
<dbReference type="PANTHER" id="PTHR43280:SF2">
    <property type="entry name" value="HTH-TYPE TRANSCRIPTIONAL REGULATOR EXSA"/>
    <property type="match status" value="1"/>
</dbReference>
<name>A0ABR7ISK0_9CLOT</name>
<proteinExistence type="predicted"/>
<dbReference type="PROSITE" id="PS01124">
    <property type="entry name" value="HTH_ARAC_FAMILY_2"/>
    <property type="match status" value="1"/>
</dbReference>
<protein>
    <submittedName>
        <fullName evidence="5">Helix-turn-helix domain-containing protein</fullName>
    </submittedName>
</protein>
<evidence type="ECO:0000313" key="6">
    <source>
        <dbReference type="Proteomes" id="UP000649151"/>
    </source>
</evidence>
<dbReference type="InterPro" id="IPR009057">
    <property type="entry name" value="Homeodomain-like_sf"/>
</dbReference>
<keyword evidence="1" id="KW-0805">Transcription regulation</keyword>
<keyword evidence="3" id="KW-0804">Transcription</keyword>
<dbReference type="Pfam" id="PF02311">
    <property type="entry name" value="AraC_binding"/>
    <property type="match status" value="1"/>
</dbReference>
<dbReference type="RefSeq" id="WP_069987606.1">
    <property type="nucleotide sequence ID" value="NZ_JACOQK010000001.1"/>
</dbReference>
<gene>
    <name evidence="5" type="ORF">H8Z77_08815</name>
</gene>
<dbReference type="InterPro" id="IPR014710">
    <property type="entry name" value="RmlC-like_jellyroll"/>
</dbReference>
<sequence>MMEPFIEKIYHITIDRFLFNASRMDQFSLQENGVDILQQSSFFDSDAEIFINMHLSLSQVKERLPNLPQDKKKTPFHKHDFYEMIYVYQGKVTNYIDSCQTVKELNLKQGDLCLLTPNAAHQLQVEGDCNIIFNILVKKTLFQRLAQEILSHDNPFNHFLINSLFEKNQEESYLLFSKQLCNTIDQSVLQLIKEYAETGNQYFLKLNGYLMILFSDLLTAYQNYLDENSIQQVCHPKISEILSYIIENCSTATLEKTAEQFHYNPQYLSRLLKQYTNQSFSSFRRQIRMERATYLLTHTDRPIQEIIDRSGFETAYFFRIFHEKYHISPLEYRKRFTVL</sequence>
<accession>A0ABR7ISK0</accession>
<dbReference type="SUPFAM" id="SSF46689">
    <property type="entry name" value="Homeodomain-like"/>
    <property type="match status" value="1"/>
</dbReference>
<evidence type="ECO:0000256" key="2">
    <source>
        <dbReference type="ARBA" id="ARBA00023125"/>
    </source>
</evidence>
<organism evidence="5 6">
    <name type="scientific">Clostridium facile</name>
    <dbReference type="NCBI Taxonomy" id="2763035"/>
    <lineage>
        <taxon>Bacteria</taxon>
        <taxon>Bacillati</taxon>
        <taxon>Bacillota</taxon>
        <taxon>Clostridia</taxon>
        <taxon>Eubacteriales</taxon>
        <taxon>Clostridiaceae</taxon>
        <taxon>Clostridium</taxon>
    </lineage>
</organism>
<feature type="domain" description="HTH araC/xylS-type" evidence="4">
    <location>
        <begin position="239"/>
        <end position="335"/>
    </location>
</feature>
<dbReference type="Gene3D" id="2.60.120.10">
    <property type="entry name" value="Jelly Rolls"/>
    <property type="match status" value="1"/>
</dbReference>
<dbReference type="InterPro" id="IPR018060">
    <property type="entry name" value="HTH_AraC"/>
</dbReference>
<dbReference type="PANTHER" id="PTHR43280">
    <property type="entry name" value="ARAC-FAMILY TRANSCRIPTIONAL REGULATOR"/>
    <property type="match status" value="1"/>
</dbReference>
<dbReference type="Pfam" id="PF12833">
    <property type="entry name" value="HTH_18"/>
    <property type="match status" value="1"/>
</dbReference>
<keyword evidence="6" id="KW-1185">Reference proteome</keyword>
<dbReference type="SMART" id="SM00342">
    <property type="entry name" value="HTH_ARAC"/>
    <property type="match status" value="1"/>
</dbReference>
<comment type="caution">
    <text evidence="5">The sequence shown here is derived from an EMBL/GenBank/DDBJ whole genome shotgun (WGS) entry which is preliminary data.</text>
</comment>
<dbReference type="SUPFAM" id="SSF51215">
    <property type="entry name" value="Regulatory protein AraC"/>
    <property type="match status" value="1"/>
</dbReference>
<dbReference type="Proteomes" id="UP000649151">
    <property type="component" value="Unassembled WGS sequence"/>
</dbReference>
<reference evidence="5 6" key="1">
    <citation type="submission" date="2020-08" db="EMBL/GenBank/DDBJ databases">
        <title>Genome public.</title>
        <authorList>
            <person name="Liu C."/>
            <person name="Sun Q."/>
        </authorList>
    </citation>
    <scope>NUCLEOTIDE SEQUENCE [LARGE SCALE GENOMIC DNA]</scope>
    <source>
        <strain evidence="5 6">NSJ-27</strain>
    </source>
</reference>
<keyword evidence="2" id="KW-0238">DNA-binding</keyword>
<evidence type="ECO:0000256" key="1">
    <source>
        <dbReference type="ARBA" id="ARBA00023015"/>
    </source>
</evidence>
<evidence type="ECO:0000256" key="3">
    <source>
        <dbReference type="ARBA" id="ARBA00023163"/>
    </source>
</evidence>
<evidence type="ECO:0000259" key="4">
    <source>
        <dbReference type="PROSITE" id="PS01124"/>
    </source>
</evidence>
<evidence type="ECO:0000313" key="5">
    <source>
        <dbReference type="EMBL" id="MBC5788117.1"/>
    </source>
</evidence>
<dbReference type="InterPro" id="IPR037923">
    <property type="entry name" value="HTH-like"/>
</dbReference>
<dbReference type="Gene3D" id="1.10.10.60">
    <property type="entry name" value="Homeodomain-like"/>
    <property type="match status" value="2"/>
</dbReference>
<dbReference type="EMBL" id="JACOQK010000001">
    <property type="protein sequence ID" value="MBC5788117.1"/>
    <property type="molecule type" value="Genomic_DNA"/>
</dbReference>